<gene>
    <name evidence="3" type="primary">LOC106460170</name>
</gene>
<dbReference type="Proteomes" id="UP000694941">
    <property type="component" value="Unplaced"/>
</dbReference>
<accession>A0ABM1B5M4</accession>
<dbReference type="InterPro" id="IPR057986">
    <property type="entry name" value="TPR_Rlf/292/654"/>
</dbReference>
<reference evidence="3" key="1">
    <citation type="submission" date="2025-08" db="UniProtKB">
        <authorList>
            <consortium name="RefSeq"/>
        </authorList>
    </citation>
    <scope>IDENTIFICATION</scope>
    <source>
        <tissue evidence="3">Muscle</tissue>
    </source>
</reference>
<keyword evidence="2" id="KW-1185">Reference proteome</keyword>
<dbReference type="Pfam" id="PF25580">
    <property type="entry name" value="TPR_Rlf"/>
    <property type="match status" value="1"/>
</dbReference>
<protein>
    <submittedName>
        <fullName evidence="3">Uncharacterized protein LOC106460170</fullName>
    </submittedName>
</protein>
<proteinExistence type="predicted"/>
<dbReference type="RefSeq" id="XP_013775309.1">
    <property type="nucleotide sequence ID" value="XM_013919855.2"/>
</dbReference>
<name>A0ABM1B5M4_LIMPO</name>
<feature type="domain" description="Zinc finger protein Rlf/292/654 TPR repeats" evidence="1">
    <location>
        <begin position="259"/>
        <end position="444"/>
    </location>
</feature>
<organism evidence="2 3">
    <name type="scientific">Limulus polyphemus</name>
    <name type="common">Atlantic horseshoe crab</name>
    <dbReference type="NCBI Taxonomy" id="6850"/>
    <lineage>
        <taxon>Eukaryota</taxon>
        <taxon>Metazoa</taxon>
        <taxon>Ecdysozoa</taxon>
        <taxon>Arthropoda</taxon>
        <taxon>Chelicerata</taxon>
        <taxon>Merostomata</taxon>
        <taxon>Xiphosura</taxon>
        <taxon>Limulidae</taxon>
        <taxon>Limulus</taxon>
    </lineage>
</organism>
<evidence type="ECO:0000313" key="2">
    <source>
        <dbReference type="Proteomes" id="UP000694941"/>
    </source>
</evidence>
<dbReference type="GeneID" id="106460170"/>
<sequence>MATETGREVCDAKECNTNSWIPGRQCVLARLPSGIGHEQFHSSFYEALSKLQDCKDKPVKEKAALLVVIWKSLGACASSLNEVSNVFQFLFSETSLVILSREWADVNPVLKERLQTVIKECSQSLCQLVDEAARLCGVLTMALHDPWGESLLRELLTSPEGSLVSFDNNCFTKDGIQPEGLLLKRIEQLSAVGCEDAALQLCKICLQCHQNSCETRSFVNASYGPETSEQEIEGTFIDWLLRLLHRTGRLAELVRETMKYTCHDGVRLIRRVQQSNEPDSLDLAEVLTHAFLVGDFLQTSTYCCTKELMVLWCDIQVEKDRELEEVFKAVKMLLVCYAATSAHFYLFVDILWEKYGPSLFPLYIEMYVRGLTSDLNYLEAISIKGSTDEVKELQVHISSVYNKFGTLFASRWPVVAYECVLSSFSLDPTDDKISVLYNLHKSIYGEQEDTEINDILHLARSSGGNVTSVSQIECKCGGRCSTPSEEPEILASLYHDGRPPYIYNYSHPILDTHIPGVSFSLLKDLVMVLECLRCQLLKANKCWKEVESLCKSYIANNCKLNVAMQYSSSLGKETDLVSDHRVCLPAVMETCYLNRTKENYYCYTQNEVNTPLSCASSFPSDVSRTLFIQKSISSSMNKTLYSVTTVPSSISTVFPSAINPYNTNLSIPCEKNTPIMNLSFPLENDISTRINANSLNLNVMSPNNRTSLFADSLSPVANIISPCTNNVSSDMNISLNRASSVSFSINTVPLHAKNIFQAIDTTLPSGSNESSVDMKSSCTVTPCTETFVPSTHTMSSTISTPIHEKTSLSCQNNLSPSVNTILPFSCESTVSSISGTAVCYTSSTFTVNNVENELVSTTVAETTEDSVCGFGKEQESENVKRRKTLSECEKESHYLSEVPSVTGDSFKTGLMPSEVILPRVEVTTAESVKPTDTQTVKVVLSRLDLGSVKSIYIPKVVDNFEKTSTSKVKSVVKKPVVVLSDILSPKFLSDPNTTHFVQQALMKHHGIEAKRKSSDVDTGQSTKKLKVTVVKLMTPEDRESEKFVSKSFRKDFQSTRDNSLGPFVSTCSVYGDKMSVHSKKEASCSPVSPMNLEFSSLESKPCVAQGKSHETGQSEVSIGVSSPGENSSIIQCKKINDLSLSNLKTVSPSMKNSVNLLYGTVNSSLQREKELVQSHMHDVDKKASDHRGRIKKTNSNLPQIVETHSTSNDTCTINSIAQEESSDESQRLNIREANESAQNISVEDAASGVQLQRSHNCSISFISSFEKFIQIEEERRKTLDCEKPLEPSVSLSKDYLDTDNTKRKSLVCKESFQISSSMDQEISQINCEKNENINSAKSSENCLSSVELKKSNMIVKESDKAKQCSHPSGNEMKCSILDESASLQFATSCSTDDKSENSSSLLSSFYDKQVKNTSPSYSYGNFNSSNSVNIIPEEFTSKLTDNFESSPDGKGIEKMDIRGTKATSWTSMSSDSEMRNFMDETIGLQRDEAINVDKNNIFNVMICSSSTETMSSASLPELHDCGNSIPDSSASKVRLLVKKCTSQQKSSLKEDKQLIGDSGSECVAHLSPLYSLTLNDKLYSRALYSNVMLGHERDKAIKNSKIEVKSTLVSEGNICTTSFNTPALEEEDCKMEMLLSNKTTAPVLSVVTSEERSSIMMRKIHRIPVFLTNRPFVGTAKKEVLEVSKGSDCNSYLTKPIIETATCSAFPSVGESKMFETRSIKPEHQKDRTEASDGEIRFGAKLVNRGGKEIAGKLIIPVSNISNPALKTLLFSTTIKSGVLKNYSSLGDSKTNTAVSVMNSKPLMSVCTEKKGREENTTQNMKTSMHVMKVQNTPVINSLPFQSMNSDSPINVILKDGDFNQLGKITPGKSISIPSVEGVQGKLDIFCNATMKTVNSVSVDGSLDTVNFSCKVSRGTVNPSPFIQAIPEAVNFEIFVEDESETASAFSDSELIAGRISSTFTGKMASKTIDLVPLETVSSRQSVKDSLKTRSTSSSKVTSEMLNYIPSVKVTSETVNSTPSNPVTPKTVNFTPSVKMQRTESSTSNVQVTPGTLNFTPIRVTTRTVNFTPSTLMTNIKVNSTCSVKATTKTVNSISSVQVTPGILNSTSSIPVTPGTVISTPLVQVKKIIGSPVSADHITPGTKNFTPIVCVAPGSVNSTSFTQMTPRTLNSTSSFRIQDTSEIVNSASVDVTSETLNSTPSIQVIPGTINSTSPIHVTSESVDYIPLVQMKRTLGSLIPTGI</sequence>
<evidence type="ECO:0000313" key="3">
    <source>
        <dbReference type="RefSeq" id="XP_013775309.1"/>
    </source>
</evidence>
<evidence type="ECO:0000259" key="1">
    <source>
        <dbReference type="Pfam" id="PF25580"/>
    </source>
</evidence>